<dbReference type="GO" id="GO:0004534">
    <property type="term" value="F:5'-3' RNA exonuclease activity"/>
    <property type="evidence" value="ECO:0007669"/>
    <property type="project" value="TreeGrafter"/>
</dbReference>
<sequence length="226" mass="24978">MKCDLHVHTSYSYDSNASPKEMVDAALKKGVDCLAITDHNEIKGALEAMEYARGKPILIIPGIEVKSKAGDILGLNIGEKIPNKLSAKETIREIKEVGGLAVIPHPFGWFCSFKGDLKDLVNDIDGIEVLNASLFGGNKKALEFSRRHNLPWTCGSDAHFPNFIGKCYLEIPGENLSAEEILETIKKKNVKVCGSEAKFLEKVIDHTKRNLTKLKMCKVRPCTHTC</sequence>
<dbReference type="InterPro" id="IPR052018">
    <property type="entry name" value="PHP_domain"/>
</dbReference>
<dbReference type="Gene3D" id="3.20.20.140">
    <property type="entry name" value="Metal-dependent hydrolases"/>
    <property type="match status" value="1"/>
</dbReference>
<dbReference type="InterPro" id="IPR004013">
    <property type="entry name" value="PHP_dom"/>
</dbReference>
<dbReference type="Proteomes" id="UP000230766">
    <property type="component" value="Unassembled WGS sequence"/>
</dbReference>
<dbReference type="PANTHER" id="PTHR42924:SF3">
    <property type="entry name" value="POLYMERASE_HISTIDINOL PHOSPHATASE N-TERMINAL DOMAIN-CONTAINING PROTEIN"/>
    <property type="match status" value="1"/>
</dbReference>
<evidence type="ECO:0000313" key="2">
    <source>
        <dbReference type="EMBL" id="PIV65131.1"/>
    </source>
</evidence>
<dbReference type="NCBIfam" id="NF038032">
    <property type="entry name" value="CehA_McbA_metalo"/>
    <property type="match status" value="1"/>
</dbReference>
<dbReference type="CDD" id="cd07432">
    <property type="entry name" value="PHP_HisPPase"/>
    <property type="match status" value="1"/>
</dbReference>
<dbReference type="SUPFAM" id="SSF89550">
    <property type="entry name" value="PHP domain-like"/>
    <property type="match status" value="1"/>
</dbReference>
<dbReference type="EMBL" id="PETJ01000030">
    <property type="protein sequence ID" value="PIV65131.1"/>
    <property type="molecule type" value="Genomic_DNA"/>
</dbReference>
<name>A0A2M7EBR5_9BACT</name>
<comment type="caution">
    <text evidence="2">The sequence shown here is derived from an EMBL/GenBank/DDBJ whole genome shotgun (WGS) entry which is preliminary data.</text>
</comment>
<dbReference type="Pfam" id="PF13263">
    <property type="entry name" value="PHP_C"/>
    <property type="match status" value="1"/>
</dbReference>
<dbReference type="GO" id="GO:0035312">
    <property type="term" value="F:5'-3' DNA exonuclease activity"/>
    <property type="evidence" value="ECO:0007669"/>
    <property type="project" value="TreeGrafter"/>
</dbReference>
<dbReference type="InterPro" id="IPR003141">
    <property type="entry name" value="Pol/His_phosphatase_N"/>
</dbReference>
<dbReference type="InterPro" id="IPR016195">
    <property type="entry name" value="Pol/histidinol_Pase-like"/>
</dbReference>
<protein>
    <submittedName>
        <fullName evidence="2">Phosphoesterase</fullName>
    </submittedName>
</protein>
<organism evidence="2 3">
    <name type="scientific">Candidatus Nealsonbacteria bacterium CG01_land_8_20_14_3_00_12</name>
    <dbReference type="NCBI Taxonomy" id="1974697"/>
    <lineage>
        <taxon>Bacteria</taxon>
        <taxon>Candidatus Nealsoniibacteriota</taxon>
    </lineage>
</organism>
<evidence type="ECO:0000259" key="1">
    <source>
        <dbReference type="SMART" id="SM00481"/>
    </source>
</evidence>
<dbReference type="Pfam" id="PF02811">
    <property type="entry name" value="PHP"/>
    <property type="match status" value="1"/>
</dbReference>
<dbReference type="SMART" id="SM00481">
    <property type="entry name" value="POLIIIAc"/>
    <property type="match status" value="1"/>
</dbReference>
<feature type="domain" description="Polymerase/histidinol phosphatase N-terminal" evidence="1">
    <location>
        <begin position="3"/>
        <end position="69"/>
    </location>
</feature>
<gene>
    <name evidence="2" type="ORF">COS09_01180</name>
</gene>
<evidence type="ECO:0000313" key="3">
    <source>
        <dbReference type="Proteomes" id="UP000230766"/>
    </source>
</evidence>
<proteinExistence type="predicted"/>
<reference evidence="3" key="1">
    <citation type="submission" date="2017-09" db="EMBL/GenBank/DDBJ databases">
        <title>Depth-based differentiation of microbial function through sediment-hosted aquifers and enrichment of novel symbionts in the deep terrestrial subsurface.</title>
        <authorList>
            <person name="Probst A.J."/>
            <person name="Ladd B."/>
            <person name="Jarett J.K."/>
            <person name="Geller-Mcgrath D.E."/>
            <person name="Sieber C.M.K."/>
            <person name="Emerson J.B."/>
            <person name="Anantharaman K."/>
            <person name="Thomas B.C."/>
            <person name="Malmstrom R."/>
            <person name="Stieglmeier M."/>
            <person name="Klingl A."/>
            <person name="Woyke T."/>
            <person name="Ryan C.M."/>
            <person name="Banfield J.F."/>
        </authorList>
    </citation>
    <scope>NUCLEOTIDE SEQUENCE [LARGE SCALE GENOMIC DNA]</scope>
</reference>
<accession>A0A2M7EBR5</accession>
<dbReference type="PANTHER" id="PTHR42924">
    <property type="entry name" value="EXONUCLEASE"/>
    <property type="match status" value="1"/>
</dbReference>
<dbReference type="AlphaFoldDB" id="A0A2M7EBR5"/>